<dbReference type="GO" id="GO:0005829">
    <property type="term" value="C:cytosol"/>
    <property type="evidence" value="ECO:0007669"/>
    <property type="project" value="TreeGrafter"/>
</dbReference>
<dbReference type="PROSITE" id="PS51352">
    <property type="entry name" value="THIOREDOXIN_2"/>
    <property type="match status" value="1"/>
</dbReference>
<dbReference type="Pfam" id="PF10417">
    <property type="entry name" value="1-cysPrx_C"/>
    <property type="match status" value="1"/>
</dbReference>
<dbReference type="EMBL" id="JARKIF010000001">
    <property type="protein sequence ID" value="KAJ7650608.1"/>
    <property type="molecule type" value="Genomic_DNA"/>
</dbReference>
<comment type="similarity">
    <text evidence="6">Belongs to the peroxiredoxin family. Prx6 subfamily.</text>
</comment>
<dbReference type="GO" id="GO:0042744">
    <property type="term" value="P:hydrogen peroxide catabolic process"/>
    <property type="evidence" value="ECO:0007669"/>
    <property type="project" value="TreeGrafter"/>
</dbReference>
<comment type="caution">
    <text evidence="10">The sequence shown here is derived from an EMBL/GenBank/DDBJ whole genome shotgun (WGS) entry which is preliminary data.</text>
</comment>
<dbReference type="GO" id="GO:0006979">
    <property type="term" value="P:response to oxidative stress"/>
    <property type="evidence" value="ECO:0007669"/>
    <property type="project" value="TreeGrafter"/>
</dbReference>
<keyword evidence="2 7" id="KW-0575">Peroxidase</keyword>
<dbReference type="FunFam" id="3.40.30.10:FF:000011">
    <property type="entry name" value="Peroxiredoxin PRX1"/>
    <property type="match status" value="1"/>
</dbReference>
<keyword evidence="5 7" id="KW-0676">Redox-active center</keyword>
<dbReference type="Pfam" id="PF00578">
    <property type="entry name" value="AhpC-TSA"/>
    <property type="match status" value="1"/>
</dbReference>
<keyword evidence="3 7" id="KW-0049">Antioxidant</keyword>
<comment type="function">
    <text evidence="7">Thiol-specific peroxidase that catalyzes the reduction of hydrogen peroxide and organic hydroperoxides to water and alcohols, respectively.</text>
</comment>
<feature type="domain" description="Thioredoxin" evidence="9">
    <location>
        <begin position="11"/>
        <end position="178"/>
    </location>
</feature>
<reference evidence="10" key="1">
    <citation type="submission" date="2023-03" db="EMBL/GenBank/DDBJ databases">
        <title>Massive genome expansion in bonnet fungi (Mycena s.s.) driven by repeated elements and novel gene families across ecological guilds.</title>
        <authorList>
            <consortium name="Lawrence Berkeley National Laboratory"/>
            <person name="Harder C.B."/>
            <person name="Miyauchi S."/>
            <person name="Viragh M."/>
            <person name="Kuo A."/>
            <person name="Thoen E."/>
            <person name="Andreopoulos B."/>
            <person name="Lu D."/>
            <person name="Skrede I."/>
            <person name="Drula E."/>
            <person name="Henrissat B."/>
            <person name="Morin E."/>
            <person name="Kohler A."/>
            <person name="Barry K."/>
            <person name="LaButti K."/>
            <person name="Morin E."/>
            <person name="Salamov A."/>
            <person name="Lipzen A."/>
            <person name="Mereny Z."/>
            <person name="Hegedus B."/>
            <person name="Baldrian P."/>
            <person name="Stursova M."/>
            <person name="Weitz H."/>
            <person name="Taylor A."/>
            <person name="Grigoriev I.V."/>
            <person name="Nagy L.G."/>
            <person name="Martin F."/>
            <person name="Kauserud H."/>
        </authorList>
    </citation>
    <scope>NUCLEOTIDE SEQUENCE</scope>
    <source>
        <strain evidence="10">9284</strain>
    </source>
</reference>
<evidence type="ECO:0000313" key="10">
    <source>
        <dbReference type="EMBL" id="KAJ7650608.1"/>
    </source>
</evidence>
<evidence type="ECO:0000256" key="8">
    <source>
        <dbReference type="PIRSR" id="PIRSR000239-1"/>
    </source>
</evidence>
<dbReference type="InterPro" id="IPR045020">
    <property type="entry name" value="PRX_1cys"/>
</dbReference>
<sequence length="229" mass="25446">MASFPKHEYTLRLGSIAPNFDAETTIGTINFHEWLGDSWGVLFSHPGDFTPVCTTELGEVARRAPDFAKRNVKVIGLSANNLDDHTAWIKDINEYGGKVGPTDVQFPIIADADRKVSYMYDMLDYQDATNRDAKGLPFTIRTVFVIDPKKVIRLTLAYPAVAGRNFDEIIRVIDALQAGDAHRIATPVNWKRGDDAIVHVSVGADEAATLFPDHVVHLPYLRTTPLKLD</sequence>
<dbReference type="Gene3D" id="3.40.30.10">
    <property type="entry name" value="Glutaredoxin"/>
    <property type="match status" value="1"/>
</dbReference>
<dbReference type="CDD" id="cd03016">
    <property type="entry name" value="PRX_1cys"/>
    <property type="match status" value="1"/>
</dbReference>
<evidence type="ECO:0000256" key="1">
    <source>
        <dbReference type="ARBA" id="ARBA00009796"/>
    </source>
</evidence>
<dbReference type="InterPro" id="IPR036249">
    <property type="entry name" value="Thioredoxin-like_sf"/>
</dbReference>
<evidence type="ECO:0000256" key="3">
    <source>
        <dbReference type="ARBA" id="ARBA00022862"/>
    </source>
</evidence>
<dbReference type="InterPro" id="IPR000866">
    <property type="entry name" value="AhpC/TSA"/>
</dbReference>
<evidence type="ECO:0000256" key="2">
    <source>
        <dbReference type="ARBA" id="ARBA00022559"/>
    </source>
</evidence>
<dbReference type="GO" id="GO:0008379">
    <property type="term" value="F:thioredoxin peroxidase activity"/>
    <property type="evidence" value="ECO:0007669"/>
    <property type="project" value="TreeGrafter"/>
</dbReference>
<dbReference type="InterPro" id="IPR024706">
    <property type="entry name" value="Peroxiredoxin_AhpC-typ"/>
</dbReference>
<evidence type="ECO:0000256" key="7">
    <source>
        <dbReference type="PIRNR" id="PIRNR000239"/>
    </source>
</evidence>
<keyword evidence="11" id="KW-1185">Reference proteome</keyword>
<gene>
    <name evidence="10" type="ORF">FB45DRAFT_732461</name>
</gene>
<dbReference type="InterPro" id="IPR050217">
    <property type="entry name" value="Peroxiredoxin"/>
</dbReference>
<dbReference type="PIRSF" id="PIRSF000239">
    <property type="entry name" value="AHPC"/>
    <property type="match status" value="1"/>
</dbReference>
<proteinExistence type="inferred from homology"/>
<dbReference type="Proteomes" id="UP001221142">
    <property type="component" value="Unassembled WGS sequence"/>
</dbReference>
<dbReference type="GO" id="GO:0033554">
    <property type="term" value="P:cellular response to stress"/>
    <property type="evidence" value="ECO:0007669"/>
    <property type="project" value="TreeGrafter"/>
</dbReference>
<dbReference type="Gene3D" id="3.30.1020.10">
    <property type="entry name" value="Antioxidant, Horf6, Chain A, domain2"/>
    <property type="match status" value="1"/>
</dbReference>
<accession>A0AAD7FZ06</accession>
<protein>
    <submittedName>
        <fullName evidence="10">Cysteine peroxiredoxin</fullName>
    </submittedName>
</protein>
<dbReference type="InterPro" id="IPR019479">
    <property type="entry name" value="Peroxiredoxin_C"/>
</dbReference>
<dbReference type="GO" id="GO:0045454">
    <property type="term" value="P:cell redox homeostasis"/>
    <property type="evidence" value="ECO:0007669"/>
    <property type="project" value="TreeGrafter"/>
</dbReference>
<feature type="active site" description="Cysteine sulfenic acid (-SOH) intermediate; for peroxidase activity" evidence="8">
    <location>
        <position position="53"/>
    </location>
</feature>
<dbReference type="InterPro" id="IPR013766">
    <property type="entry name" value="Thioredoxin_domain"/>
</dbReference>
<comment type="similarity">
    <text evidence="1">Belongs to the peroxiredoxin family. AhpC/Prx1 subfamily.</text>
</comment>
<name>A0AAD7FZ06_9AGAR</name>
<dbReference type="PANTHER" id="PTHR10681:SF128">
    <property type="entry name" value="THIOREDOXIN-DEPENDENT PEROXIDE REDUCTASE, MITOCHONDRIAL"/>
    <property type="match status" value="1"/>
</dbReference>
<organism evidence="10 11">
    <name type="scientific">Roridomyces roridus</name>
    <dbReference type="NCBI Taxonomy" id="1738132"/>
    <lineage>
        <taxon>Eukaryota</taxon>
        <taxon>Fungi</taxon>
        <taxon>Dikarya</taxon>
        <taxon>Basidiomycota</taxon>
        <taxon>Agaricomycotina</taxon>
        <taxon>Agaricomycetes</taxon>
        <taxon>Agaricomycetidae</taxon>
        <taxon>Agaricales</taxon>
        <taxon>Marasmiineae</taxon>
        <taxon>Mycenaceae</taxon>
        <taxon>Roridomyces</taxon>
    </lineage>
</organism>
<evidence type="ECO:0000256" key="6">
    <source>
        <dbReference type="ARBA" id="ARBA00025719"/>
    </source>
</evidence>
<evidence type="ECO:0000259" key="9">
    <source>
        <dbReference type="PROSITE" id="PS51352"/>
    </source>
</evidence>
<evidence type="ECO:0000256" key="4">
    <source>
        <dbReference type="ARBA" id="ARBA00023002"/>
    </source>
</evidence>
<dbReference type="AlphaFoldDB" id="A0AAD7FZ06"/>
<evidence type="ECO:0000313" key="11">
    <source>
        <dbReference type="Proteomes" id="UP001221142"/>
    </source>
</evidence>
<dbReference type="SUPFAM" id="SSF52833">
    <property type="entry name" value="Thioredoxin-like"/>
    <property type="match status" value="1"/>
</dbReference>
<keyword evidence="4 7" id="KW-0560">Oxidoreductase</keyword>
<dbReference type="PANTHER" id="PTHR10681">
    <property type="entry name" value="THIOREDOXIN PEROXIDASE"/>
    <property type="match status" value="1"/>
</dbReference>
<evidence type="ECO:0000256" key="5">
    <source>
        <dbReference type="ARBA" id="ARBA00023284"/>
    </source>
</evidence>